<feature type="binding site" evidence="3">
    <location>
        <position position="274"/>
    </location>
    <ligand>
        <name>Mg(2+)</name>
        <dbReference type="ChEBI" id="CHEBI:18420"/>
        <label>1</label>
    </ligand>
</feature>
<dbReference type="Pfam" id="PF03747">
    <property type="entry name" value="ADP_ribosyl_GH"/>
    <property type="match status" value="1"/>
</dbReference>
<evidence type="ECO:0000256" key="2">
    <source>
        <dbReference type="ARBA" id="ARBA00022801"/>
    </source>
</evidence>
<proteinExistence type="inferred from homology"/>
<dbReference type="PANTHER" id="PTHR16222:SF24">
    <property type="entry name" value="ADP-RIBOSYLHYDROLASE ARH3"/>
    <property type="match status" value="1"/>
</dbReference>
<evidence type="ECO:0000313" key="4">
    <source>
        <dbReference type="EMBL" id="TXF90560.1"/>
    </source>
</evidence>
<dbReference type="SUPFAM" id="SSF101478">
    <property type="entry name" value="ADP-ribosylglycohydrolase"/>
    <property type="match status" value="1"/>
</dbReference>
<evidence type="ECO:0000256" key="1">
    <source>
        <dbReference type="ARBA" id="ARBA00010702"/>
    </source>
</evidence>
<dbReference type="EMBL" id="VOXD01000006">
    <property type="protein sequence ID" value="TXF90560.1"/>
    <property type="molecule type" value="Genomic_DNA"/>
</dbReference>
<keyword evidence="3" id="KW-0460">Magnesium</keyword>
<dbReference type="Proteomes" id="UP000321907">
    <property type="component" value="Unassembled WGS sequence"/>
</dbReference>
<dbReference type="Gene3D" id="1.10.4080.10">
    <property type="entry name" value="ADP-ribosylation/Crystallin J1"/>
    <property type="match status" value="1"/>
</dbReference>
<feature type="binding site" evidence="3">
    <location>
        <position position="53"/>
    </location>
    <ligand>
        <name>Mg(2+)</name>
        <dbReference type="ChEBI" id="CHEBI:18420"/>
        <label>1</label>
    </ligand>
</feature>
<dbReference type="InterPro" id="IPR050792">
    <property type="entry name" value="ADP-ribosylglycohydrolase"/>
</dbReference>
<dbReference type="GO" id="GO:0046872">
    <property type="term" value="F:metal ion binding"/>
    <property type="evidence" value="ECO:0007669"/>
    <property type="project" value="UniProtKB-KW"/>
</dbReference>
<gene>
    <name evidence="4" type="ORF">FUA23_05535</name>
</gene>
<dbReference type="RefSeq" id="WP_147929732.1">
    <property type="nucleotide sequence ID" value="NZ_VOXD01000006.1"/>
</dbReference>
<dbReference type="GO" id="GO:0016787">
    <property type="term" value="F:hydrolase activity"/>
    <property type="evidence" value="ECO:0007669"/>
    <property type="project" value="UniProtKB-KW"/>
</dbReference>
<dbReference type="InterPro" id="IPR005502">
    <property type="entry name" value="Ribosyl_crysJ1"/>
</dbReference>
<keyword evidence="2" id="KW-0378">Hydrolase</keyword>
<dbReference type="AlphaFoldDB" id="A0A5C7FZ59"/>
<feature type="binding site" evidence="3">
    <location>
        <position position="52"/>
    </location>
    <ligand>
        <name>Mg(2+)</name>
        <dbReference type="ChEBI" id="CHEBI:18420"/>
        <label>1</label>
    </ligand>
</feature>
<feature type="binding site" evidence="3">
    <location>
        <position position="51"/>
    </location>
    <ligand>
        <name>Mg(2+)</name>
        <dbReference type="ChEBI" id="CHEBI:18420"/>
        <label>1</label>
    </ligand>
</feature>
<feature type="binding site" evidence="3">
    <location>
        <position position="271"/>
    </location>
    <ligand>
        <name>Mg(2+)</name>
        <dbReference type="ChEBI" id="CHEBI:18420"/>
        <label>1</label>
    </ligand>
</feature>
<protein>
    <submittedName>
        <fullName evidence="4">Crystallin J1</fullName>
    </submittedName>
</protein>
<sequence length="323" mass="35914">MNPITTALLGLSVADAIGVPVEFQTRSELDKNPVTDIRGYGTYYQPPGYFSDDSSLAFGLAESLATGSFDLVDQSKRLINYKHHGYWTPNDEIFDIGMTTSRAIDHLGNLFRNNKTSELSTLHQSAKESDNGNGALMRIFPLYAYLRDKPVAEWIAPIWQHSALTHGHIRSVCCCFLYLRFCHHIVTAEKKEKALELARRELLDFLMAANLPLEELDTLATLIKADFARVARTQVRGSGYVVQSLEAALWSIFNADNYRDTVLNAVNLGEDTDTTACIAGAPAALLYGVESIPANWLEALARREEIIDLGDRLNATYPTPNVR</sequence>
<accession>A0A5C7FZ59</accession>
<comment type="similarity">
    <text evidence="1">Belongs to the ADP-ribosylglycohydrolase family.</text>
</comment>
<dbReference type="OrthoDB" id="9798107at2"/>
<feature type="binding site" evidence="3">
    <location>
        <position position="273"/>
    </location>
    <ligand>
        <name>Mg(2+)</name>
        <dbReference type="ChEBI" id="CHEBI:18420"/>
        <label>1</label>
    </ligand>
</feature>
<comment type="caution">
    <text evidence="4">The sequence shown here is derived from an EMBL/GenBank/DDBJ whole genome shotgun (WGS) entry which is preliminary data.</text>
</comment>
<organism evidence="4 5">
    <name type="scientific">Neolewinella aurantiaca</name>
    <dbReference type="NCBI Taxonomy" id="2602767"/>
    <lineage>
        <taxon>Bacteria</taxon>
        <taxon>Pseudomonadati</taxon>
        <taxon>Bacteroidota</taxon>
        <taxon>Saprospiria</taxon>
        <taxon>Saprospirales</taxon>
        <taxon>Lewinellaceae</taxon>
        <taxon>Neolewinella</taxon>
    </lineage>
</organism>
<name>A0A5C7FZ59_9BACT</name>
<keyword evidence="5" id="KW-1185">Reference proteome</keyword>
<keyword evidence="3" id="KW-0479">Metal-binding</keyword>
<comment type="cofactor">
    <cofactor evidence="3">
        <name>Mg(2+)</name>
        <dbReference type="ChEBI" id="CHEBI:18420"/>
    </cofactor>
    <text evidence="3">Binds 2 magnesium ions per subunit.</text>
</comment>
<reference evidence="4 5" key="1">
    <citation type="submission" date="2019-08" db="EMBL/GenBank/DDBJ databases">
        <title>Lewinella sp. strain SSH13 Genome sequencing and assembly.</title>
        <authorList>
            <person name="Kim I."/>
        </authorList>
    </citation>
    <scope>NUCLEOTIDE SEQUENCE [LARGE SCALE GENOMIC DNA]</scope>
    <source>
        <strain evidence="4 5">SSH13</strain>
    </source>
</reference>
<dbReference type="InterPro" id="IPR036705">
    <property type="entry name" value="Ribosyl_crysJ1_sf"/>
</dbReference>
<dbReference type="PANTHER" id="PTHR16222">
    <property type="entry name" value="ADP-RIBOSYLGLYCOHYDROLASE"/>
    <property type="match status" value="1"/>
</dbReference>
<evidence type="ECO:0000313" key="5">
    <source>
        <dbReference type="Proteomes" id="UP000321907"/>
    </source>
</evidence>
<evidence type="ECO:0000256" key="3">
    <source>
        <dbReference type="PIRSR" id="PIRSR605502-1"/>
    </source>
</evidence>